<dbReference type="EMBL" id="CP080507">
    <property type="protein sequence ID" value="QYM79337.1"/>
    <property type="molecule type" value="Genomic_DNA"/>
</dbReference>
<evidence type="ECO:0008006" key="4">
    <source>
        <dbReference type="Google" id="ProtNLM"/>
    </source>
</evidence>
<proteinExistence type="predicted"/>
<name>A0A8F9TXH2_9BACT</name>
<keyword evidence="1" id="KW-1133">Transmembrane helix</keyword>
<gene>
    <name evidence="2" type="ORF">K0B96_01585</name>
</gene>
<keyword evidence="1" id="KW-0472">Membrane</keyword>
<evidence type="ECO:0000313" key="3">
    <source>
        <dbReference type="Proteomes" id="UP000825051"/>
    </source>
</evidence>
<dbReference type="Proteomes" id="UP000825051">
    <property type="component" value="Chromosome"/>
</dbReference>
<dbReference type="RefSeq" id="WP_220163069.1">
    <property type="nucleotide sequence ID" value="NZ_CP080507.1"/>
</dbReference>
<keyword evidence="1" id="KW-0812">Transmembrane</keyword>
<feature type="transmembrane region" description="Helical" evidence="1">
    <location>
        <begin position="17"/>
        <end position="34"/>
    </location>
</feature>
<sequence length="592" mass="65189">MQVTFVRRRSHHRRRRRIIAAAIGVVVIAAVILLREPVTRVLARWRAHRALTQAQGFIAQKDLGNAFLALQVAAQANPGDRAALRMAADVLESAGSNQAVRVRQQVANGHSAPLKDRLALVATALRFNDLIVAESGLANFSPAERGMPDFLKLATAVNFSLKRSDVAEGYLDQLLALEPDNEQMKFNRAVLRMRHANRSIADEAKEQLTRIAAKAGPYQAGALRELARDAAARRQPEEALEWGSRLVALPTATFDDQLFRINLLRLAAKDNATLVAAEQALGARAARSAEEAAQFANWLNVQGRADEARRWLRGLPSAIRQDARVKSAEADVLVVLKDWTALGELLQQGAWGEVSPEIIRLALSARTLADRQRNELRQGVWQEALTLAKADPVALRVLLRLTIYWHWAQEEEDTLYVFARGFPNESWTLASLVSSAYARKDTEALKKAYSLWHVNQPNNQKVTGDWAMLMLLTEPGTAETKASDAAKELAAAEPNNPFFVTAQAYALYQRNQLKAALDLMERLSPSDLNVPGRALYFGLMLAADGQLARADGYLKLAAKADLLPEERDLLVTAQALVSGAPKPMKPAATRKS</sequence>
<protein>
    <recommendedName>
        <fullName evidence="4">Tetratricopeptide repeat protein</fullName>
    </recommendedName>
</protein>
<dbReference type="KEGG" id="ole:K0B96_01585"/>
<dbReference type="InterPro" id="IPR011990">
    <property type="entry name" value="TPR-like_helical_dom_sf"/>
</dbReference>
<dbReference type="AlphaFoldDB" id="A0A8F9TXH2"/>
<accession>A0A8F9TXH2</accession>
<keyword evidence="3" id="KW-1185">Reference proteome</keyword>
<dbReference type="SUPFAM" id="SSF48452">
    <property type="entry name" value="TPR-like"/>
    <property type="match status" value="1"/>
</dbReference>
<evidence type="ECO:0000256" key="1">
    <source>
        <dbReference type="SAM" id="Phobius"/>
    </source>
</evidence>
<reference evidence="2" key="1">
    <citation type="submission" date="2021-08" db="EMBL/GenBank/DDBJ databases">
        <title>Genome of a novel bacterium of the phylum Verrucomicrobia, Oleiharenicola sp. KSB-15.</title>
        <authorList>
            <person name="Chung J.-H."/>
            <person name="Ahn J.-H."/>
            <person name="Yoon Y."/>
            <person name="Kim D.-Y."/>
            <person name="An S.-H."/>
            <person name="Park I."/>
            <person name="Yeon J."/>
        </authorList>
    </citation>
    <scope>NUCLEOTIDE SEQUENCE</scope>
    <source>
        <strain evidence="2">KSB-15</strain>
    </source>
</reference>
<evidence type="ECO:0000313" key="2">
    <source>
        <dbReference type="EMBL" id="QYM79337.1"/>
    </source>
</evidence>
<organism evidence="2 3">
    <name type="scientific">Horticoccus luteus</name>
    <dbReference type="NCBI Taxonomy" id="2862869"/>
    <lineage>
        <taxon>Bacteria</taxon>
        <taxon>Pseudomonadati</taxon>
        <taxon>Verrucomicrobiota</taxon>
        <taxon>Opitutia</taxon>
        <taxon>Opitutales</taxon>
        <taxon>Opitutaceae</taxon>
        <taxon>Horticoccus</taxon>
    </lineage>
</organism>